<comment type="similarity">
    <text evidence="3">Belongs to the glycosyl hydrolase 5 (cellulase A) family.</text>
</comment>
<dbReference type="Gene3D" id="3.20.20.80">
    <property type="entry name" value="Glycosidases"/>
    <property type="match status" value="1"/>
</dbReference>
<keyword evidence="2 3" id="KW-0326">Glycosidase</keyword>
<dbReference type="Pfam" id="PF00150">
    <property type="entry name" value="Cellulase"/>
    <property type="match status" value="1"/>
</dbReference>
<dbReference type="AlphaFoldDB" id="A0A521AXZ5"/>
<dbReference type="PANTHER" id="PTHR34142">
    <property type="entry name" value="ENDO-BETA-1,4-GLUCANASE A"/>
    <property type="match status" value="1"/>
</dbReference>
<dbReference type="GO" id="GO:0000272">
    <property type="term" value="P:polysaccharide catabolic process"/>
    <property type="evidence" value="ECO:0007669"/>
    <property type="project" value="InterPro"/>
</dbReference>
<evidence type="ECO:0000256" key="3">
    <source>
        <dbReference type="RuleBase" id="RU361153"/>
    </source>
</evidence>
<evidence type="ECO:0000313" key="7">
    <source>
        <dbReference type="Proteomes" id="UP000317557"/>
    </source>
</evidence>
<dbReference type="InterPro" id="IPR017853">
    <property type="entry name" value="GH"/>
</dbReference>
<evidence type="ECO:0000256" key="4">
    <source>
        <dbReference type="SAM" id="SignalP"/>
    </source>
</evidence>
<dbReference type="Proteomes" id="UP000317557">
    <property type="component" value="Unassembled WGS sequence"/>
</dbReference>
<sequence length="341" mass="39701">MRSATLSILFFSCFLLSPFSTLTAQKSDEHPLPFISVDGNRFVDENGYEFRFRGVSSSDPGKLKEQGKWTLEYFEAIKSYNANVVRFPVHPSAWRERGQENYLKLLDQGIEWAGKLGMYVIIDWHSIGNLRTEVYQSEMYNTTKTESFRFWRTIAARYKENPVVAFYETFNEPTTYHGQLGTLTWAEMKKLHEEMIGIIYAHDKTVIPLVSGLNWSYDLSPVVENPIKYPGVAYVTHPYPQKREQPWEEKWQDDWGFVAETYPVVATELGFMSEDGPGAHVPVIGDETYGNAIIDFFEERGISWVAWVFDPQWSPQMFKNWEYEPTMQGKFFKEKMGELNK</sequence>
<evidence type="ECO:0000256" key="1">
    <source>
        <dbReference type="ARBA" id="ARBA00022801"/>
    </source>
</evidence>
<keyword evidence="7" id="KW-1185">Reference proteome</keyword>
<name>A0A521AXZ5_9BACT</name>
<keyword evidence="4" id="KW-0732">Signal</keyword>
<evidence type="ECO:0000259" key="5">
    <source>
        <dbReference type="Pfam" id="PF00150"/>
    </source>
</evidence>
<keyword evidence="1 3" id="KW-0378">Hydrolase</keyword>
<dbReference type="InterPro" id="IPR001547">
    <property type="entry name" value="Glyco_hydro_5"/>
</dbReference>
<organism evidence="6 7">
    <name type="scientific">Gracilimonas mengyeensis</name>
    <dbReference type="NCBI Taxonomy" id="1302730"/>
    <lineage>
        <taxon>Bacteria</taxon>
        <taxon>Pseudomonadati</taxon>
        <taxon>Balneolota</taxon>
        <taxon>Balneolia</taxon>
        <taxon>Balneolales</taxon>
        <taxon>Balneolaceae</taxon>
        <taxon>Gracilimonas</taxon>
    </lineage>
</organism>
<reference evidence="6 7" key="1">
    <citation type="submission" date="2017-05" db="EMBL/GenBank/DDBJ databases">
        <authorList>
            <person name="Varghese N."/>
            <person name="Submissions S."/>
        </authorList>
    </citation>
    <scope>NUCLEOTIDE SEQUENCE [LARGE SCALE GENOMIC DNA]</scope>
    <source>
        <strain evidence="6 7">DSM 21985</strain>
    </source>
</reference>
<dbReference type="PANTHER" id="PTHR34142:SF1">
    <property type="entry name" value="GLYCOSIDE HYDROLASE FAMILY 5 DOMAIN-CONTAINING PROTEIN"/>
    <property type="match status" value="1"/>
</dbReference>
<dbReference type="EMBL" id="FXTP01000001">
    <property type="protein sequence ID" value="SMO39686.1"/>
    <property type="molecule type" value="Genomic_DNA"/>
</dbReference>
<feature type="domain" description="Glycoside hydrolase family 5" evidence="5">
    <location>
        <begin position="43"/>
        <end position="310"/>
    </location>
</feature>
<accession>A0A521AXZ5</accession>
<gene>
    <name evidence="6" type="ORF">SAMN06265219_101423</name>
</gene>
<feature type="chain" id="PRO_5021742019" evidence="4">
    <location>
        <begin position="24"/>
        <end position="341"/>
    </location>
</feature>
<protein>
    <submittedName>
        <fullName evidence="6">Cellulase (Glycosyl hydrolase family 5)</fullName>
    </submittedName>
</protein>
<feature type="signal peptide" evidence="4">
    <location>
        <begin position="1"/>
        <end position="23"/>
    </location>
</feature>
<evidence type="ECO:0000256" key="2">
    <source>
        <dbReference type="ARBA" id="ARBA00023295"/>
    </source>
</evidence>
<proteinExistence type="inferred from homology"/>
<dbReference type="SUPFAM" id="SSF51445">
    <property type="entry name" value="(Trans)glycosidases"/>
    <property type="match status" value="1"/>
</dbReference>
<evidence type="ECO:0000313" key="6">
    <source>
        <dbReference type="EMBL" id="SMO39686.1"/>
    </source>
</evidence>
<dbReference type="GO" id="GO:0004553">
    <property type="term" value="F:hydrolase activity, hydrolyzing O-glycosyl compounds"/>
    <property type="evidence" value="ECO:0007669"/>
    <property type="project" value="InterPro"/>
</dbReference>